<proteinExistence type="predicted"/>
<name>A0AAV2ALU6_9ARAC</name>
<accession>A0AAV2ALU6</accession>
<dbReference type="EMBL" id="CAXIEN010000186">
    <property type="protein sequence ID" value="CAL1284963.1"/>
    <property type="molecule type" value="Genomic_DNA"/>
</dbReference>
<protein>
    <recommendedName>
        <fullName evidence="3">LAGLIDADG homing endonuclease</fullName>
    </recommendedName>
</protein>
<dbReference type="AlphaFoldDB" id="A0AAV2ALU6"/>
<sequence length="99" mass="11798">MLCYNILAYIAESPDNEDDYHFIGMSNKPWKRLKYSNYQFVSLLMEYLKIRSNIHQLHCYCKMMGKGSPKVNNLQFEIPIETQTYLAIDNPWFLNLPQL</sequence>
<evidence type="ECO:0000313" key="1">
    <source>
        <dbReference type="EMBL" id="CAL1284963.1"/>
    </source>
</evidence>
<gene>
    <name evidence="1" type="ORF">LARSCL_LOCUS13424</name>
</gene>
<evidence type="ECO:0000313" key="2">
    <source>
        <dbReference type="Proteomes" id="UP001497382"/>
    </source>
</evidence>
<reference evidence="1 2" key="1">
    <citation type="submission" date="2024-04" db="EMBL/GenBank/DDBJ databases">
        <authorList>
            <person name="Rising A."/>
            <person name="Reimegard J."/>
            <person name="Sonavane S."/>
            <person name="Akerstrom W."/>
            <person name="Nylinder S."/>
            <person name="Hedman E."/>
            <person name="Kallberg Y."/>
        </authorList>
    </citation>
    <scope>NUCLEOTIDE SEQUENCE [LARGE SCALE GENOMIC DNA]</scope>
</reference>
<evidence type="ECO:0008006" key="3">
    <source>
        <dbReference type="Google" id="ProtNLM"/>
    </source>
</evidence>
<keyword evidence="2" id="KW-1185">Reference proteome</keyword>
<comment type="caution">
    <text evidence="1">The sequence shown here is derived from an EMBL/GenBank/DDBJ whole genome shotgun (WGS) entry which is preliminary data.</text>
</comment>
<organism evidence="1 2">
    <name type="scientific">Larinioides sclopetarius</name>
    <dbReference type="NCBI Taxonomy" id="280406"/>
    <lineage>
        <taxon>Eukaryota</taxon>
        <taxon>Metazoa</taxon>
        <taxon>Ecdysozoa</taxon>
        <taxon>Arthropoda</taxon>
        <taxon>Chelicerata</taxon>
        <taxon>Arachnida</taxon>
        <taxon>Araneae</taxon>
        <taxon>Araneomorphae</taxon>
        <taxon>Entelegynae</taxon>
        <taxon>Araneoidea</taxon>
        <taxon>Araneidae</taxon>
        <taxon>Larinioides</taxon>
    </lineage>
</organism>
<dbReference type="Proteomes" id="UP001497382">
    <property type="component" value="Unassembled WGS sequence"/>
</dbReference>